<sequence>MNDDLKMKIEAYLGNTMPPEEALLFEKQMEENEELLREVTLAREINLYLTDNTSVEEVPENEYTGNLRSFLESDEARSVEEKLRKVQNEYRKDAVKARRRRYFMMAAAIAGLLIISSLALIFTQESNPQELFAKYYSTDDLPSVIKRGATGDELNRGVIAFRDSNFFEAVNLFEAYKKTVSETDPAVHLYLGLSYLQTGSYDKALGELDLLLHSDALDRSKAQWFKALVYLKMDNKKKAEEVLKKILEDPSNFNYAEAGKLLDEL</sequence>
<dbReference type="InterPro" id="IPR011990">
    <property type="entry name" value="TPR-like_helical_dom_sf"/>
</dbReference>
<comment type="caution">
    <text evidence="2">The sequence shown here is derived from an EMBL/GenBank/DDBJ whole genome shotgun (WGS) entry which is preliminary data.</text>
</comment>
<dbReference type="RefSeq" id="WP_163607804.1">
    <property type="nucleotide sequence ID" value="NZ_JAABOO010000003.1"/>
</dbReference>
<dbReference type="Proteomes" id="UP000468581">
    <property type="component" value="Unassembled WGS sequence"/>
</dbReference>
<dbReference type="EMBL" id="JAABOO010000003">
    <property type="protein sequence ID" value="NER14517.1"/>
    <property type="molecule type" value="Genomic_DNA"/>
</dbReference>
<organism evidence="2 3">
    <name type="scientific">Leptobacterium flavescens</name>
    <dbReference type="NCBI Taxonomy" id="472055"/>
    <lineage>
        <taxon>Bacteria</taxon>
        <taxon>Pseudomonadati</taxon>
        <taxon>Bacteroidota</taxon>
        <taxon>Flavobacteriia</taxon>
        <taxon>Flavobacteriales</taxon>
        <taxon>Flavobacteriaceae</taxon>
        <taxon>Leptobacterium</taxon>
    </lineage>
</organism>
<feature type="transmembrane region" description="Helical" evidence="1">
    <location>
        <begin position="102"/>
        <end position="122"/>
    </location>
</feature>
<evidence type="ECO:0000313" key="2">
    <source>
        <dbReference type="EMBL" id="NER14517.1"/>
    </source>
</evidence>
<protein>
    <submittedName>
        <fullName evidence="2">Uncharacterized protein</fullName>
    </submittedName>
</protein>
<evidence type="ECO:0000256" key="1">
    <source>
        <dbReference type="SAM" id="Phobius"/>
    </source>
</evidence>
<proteinExistence type="predicted"/>
<dbReference type="Gene3D" id="1.25.40.10">
    <property type="entry name" value="Tetratricopeptide repeat domain"/>
    <property type="match status" value="1"/>
</dbReference>
<dbReference type="AlphaFoldDB" id="A0A6P0UNB4"/>
<keyword evidence="3" id="KW-1185">Reference proteome</keyword>
<reference evidence="2 3" key="1">
    <citation type="submission" date="2020-01" db="EMBL/GenBank/DDBJ databases">
        <title>Leptobacterium flavescens.</title>
        <authorList>
            <person name="Wang G."/>
        </authorList>
    </citation>
    <scope>NUCLEOTIDE SEQUENCE [LARGE SCALE GENOMIC DNA]</scope>
    <source>
        <strain evidence="2 3">KCTC 22160</strain>
    </source>
</reference>
<gene>
    <name evidence="2" type="ORF">GWK08_13770</name>
</gene>
<keyword evidence="1" id="KW-0812">Transmembrane</keyword>
<name>A0A6P0UNB4_9FLAO</name>
<keyword evidence="1" id="KW-1133">Transmembrane helix</keyword>
<accession>A0A6P0UNB4</accession>
<keyword evidence="1" id="KW-0472">Membrane</keyword>
<evidence type="ECO:0000313" key="3">
    <source>
        <dbReference type="Proteomes" id="UP000468581"/>
    </source>
</evidence>
<dbReference type="SUPFAM" id="SSF48452">
    <property type="entry name" value="TPR-like"/>
    <property type="match status" value="1"/>
</dbReference>